<feature type="compositionally biased region" description="Basic and acidic residues" evidence="1">
    <location>
        <begin position="187"/>
        <end position="207"/>
    </location>
</feature>
<feature type="compositionally biased region" description="Basic and acidic residues" evidence="1">
    <location>
        <begin position="112"/>
        <end position="130"/>
    </location>
</feature>
<accession>A0A7S1KT28</accession>
<name>A0A7S1KT28_9EUKA</name>
<dbReference type="AlphaFoldDB" id="A0A7S1KT28"/>
<sequence length="356" mass="39463">MPMIDTLTPLEPKIPPVPFTIQSTGPSYHLPSEDIEKKGVYSESAHEFNEETVKLPSEEITTTESPHDEIVEKEVVITSGLPEESREGHTSPKKAGLGAKIKGLFSSKGHKEKKDREMKETAVTPEEKRGGMFSSMKKKRALHHEKKSHKHEVHESFGGVLSSSGAPDVVTPTEEGALGSTDETFEREDVAPDQWEREPPLVEERLETVPVGTTTLIEGETAEGVTKRPFGVSKQEESPLLKEDKKESTFYTSTPKEGLIEEEGTLGSSTNIENSTLAAKPASVATHFEESAPKSESRIRKTVVRGSPTVLHFEAEPIIHSREEFDKLPKERRIDVQEMLREQQKAASKEGHVVEE</sequence>
<feature type="compositionally biased region" description="Basic and acidic residues" evidence="1">
    <location>
        <begin position="65"/>
        <end position="75"/>
    </location>
</feature>
<dbReference type="EMBL" id="HBGD01009820">
    <property type="protein sequence ID" value="CAD9084809.1"/>
    <property type="molecule type" value="Transcribed_RNA"/>
</dbReference>
<proteinExistence type="predicted"/>
<reference evidence="2" key="1">
    <citation type="submission" date="2021-01" db="EMBL/GenBank/DDBJ databases">
        <authorList>
            <person name="Corre E."/>
            <person name="Pelletier E."/>
            <person name="Niang G."/>
            <person name="Scheremetjew M."/>
            <person name="Finn R."/>
            <person name="Kale V."/>
            <person name="Holt S."/>
            <person name="Cochrane G."/>
            <person name="Meng A."/>
            <person name="Brown T."/>
            <person name="Cohen L."/>
        </authorList>
    </citation>
    <scope>NUCLEOTIDE SEQUENCE</scope>
    <source>
        <strain evidence="2">WS</strain>
    </source>
</reference>
<feature type="region of interest" description="Disordered" evidence="1">
    <location>
        <begin position="281"/>
        <end position="301"/>
    </location>
</feature>
<gene>
    <name evidence="2" type="ORF">PCOS0759_LOCUS8063</name>
</gene>
<feature type="compositionally biased region" description="Basic residues" evidence="1">
    <location>
        <begin position="136"/>
        <end position="151"/>
    </location>
</feature>
<feature type="region of interest" description="Disordered" evidence="1">
    <location>
        <begin position="40"/>
        <end position="257"/>
    </location>
</feature>
<protein>
    <submittedName>
        <fullName evidence="2">Uncharacterized protein</fullName>
    </submittedName>
</protein>
<evidence type="ECO:0000313" key="2">
    <source>
        <dbReference type="EMBL" id="CAD9084809.1"/>
    </source>
</evidence>
<feature type="compositionally biased region" description="Basic and acidic residues" evidence="1">
    <location>
        <begin position="234"/>
        <end position="248"/>
    </location>
</feature>
<organism evidence="2">
    <name type="scientific">Percolomonas cosmopolitus</name>
    <dbReference type="NCBI Taxonomy" id="63605"/>
    <lineage>
        <taxon>Eukaryota</taxon>
        <taxon>Discoba</taxon>
        <taxon>Heterolobosea</taxon>
        <taxon>Tetramitia</taxon>
        <taxon>Eutetramitia</taxon>
        <taxon>Percolomonadidae</taxon>
        <taxon>Percolomonas</taxon>
    </lineage>
</organism>
<feature type="compositionally biased region" description="Low complexity" evidence="1">
    <location>
        <begin position="93"/>
        <end position="104"/>
    </location>
</feature>
<evidence type="ECO:0000256" key="1">
    <source>
        <dbReference type="SAM" id="MobiDB-lite"/>
    </source>
</evidence>
<feature type="compositionally biased region" description="Basic and acidic residues" evidence="1">
    <location>
        <begin position="287"/>
        <end position="299"/>
    </location>
</feature>
<feature type="compositionally biased region" description="Basic and acidic residues" evidence="1">
    <location>
        <begin position="40"/>
        <end position="57"/>
    </location>
</feature>